<feature type="region of interest" description="Disordered" evidence="4">
    <location>
        <begin position="1"/>
        <end position="54"/>
    </location>
</feature>
<evidence type="ECO:0000256" key="1">
    <source>
        <dbReference type="ARBA" id="ARBA00022553"/>
    </source>
</evidence>
<dbReference type="KEGG" id="pmrn:116940950"/>
<keyword evidence="2 3" id="KW-0175">Coiled coil</keyword>
<sequence>MIESQSSSDDDISILSQTELEGEKMEGSSGMEPLRLPMQVPTPSQGLSHRNESEDRLGSHGALLVAYGDLKTRLQQSERENQFLRQTVRTQDMKIRQLENLQQGKNGVVSGDGKNGHVSEQLNKAYQAYHDNCLEKKEMFKSLQAKNNEVDGLQKKVESLEMEVEKTVEQLQAREVELLQMVTERETLRVRDQLYSPQTQERSLPFAASPEVDMHREVVQQSKVCELESKVKELEKSLEASHNRELQLTERLKLQVPNSFTTESSRTDQEFISSNSLTEMQDIYLQLCEEFSKLQQLAKRQSGLLQKLAAKKQTSGFSPLQSSEEPHSPVKVVLPSNHVNAVHYRSKSNVSGKADPLPLEDTFTLINRGCSDNGAFQRLIIQNVPSMCSEETEAACAVCGQTFPAELKEEYRKHFQAHFGIM</sequence>
<reference evidence="7 8" key="1">
    <citation type="submission" date="2025-04" db="UniProtKB">
        <authorList>
            <consortium name="RefSeq"/>
        </authorList>
    </citation>
    <scope>IDENTIFICATION</scope>
    <source>
        <tissue evidence="7 8">Sperm</tissue>
    </source>
</reference>
<accession>A0AAJ7SYW9</accession>
<evidence type="ECO:0000313" key="7">
    <source>
        <dbReference type="RefSeq" id="XP_032807270.1"/>
    </source>
</evidence>
<protein>
    <submittedName>
        <fullName evidence="7 8">5-azacytidine-induced protein 2 isoform X1</fullName>
    </submittedName>
</protein>
<name>A0AAJ7SYW9_PETMA</name>
<evidence type="ECO:0000259" key="5">
    <source>
        <dbReference type="Pfam" id="PF12845"/>
    </source>
</evidence>
<evidence type="ECO:0000313" key="8">
    <source>
        <dbReference type="RefSeq" id="XP_032807271.1"/>
    </source>
</evidence>
<dbReference type="PANTHER" id="PTHR14432">
    <property type="entry name" value="PROSAPIP2 PROTEIN/5-AZACYTIDINE INDUCED GENE 2"/>
    <property type="match status" value="1"/>
</dbReference>
<dbReference type="GeneID" id="116940950"/>
<dbReference type="GO" id="GO:0005737">
    <property type="term" value="C:cytoplasm"/>
    <property type="evidence" value="ECO:0007669"/>
    <property type="project" value="TreeGrafter"/>
</dbReference>
<keyword evidence="1" id="KW-0597">Phosphoprotein</keyword>
<dbReference type="AlphaFoldDB" id="A0AAJ7SYW9"/>
<evidence type="ECO:0000256" key="2">
    <source>
        <dbReference type="ARBA" id="ARBA00023054"/>
    </source>
</evidence>
<gene>
    <name evidence="7 8" type="primary">AZI2</name>
</gene>
<dbReference type="Proteomes" id="UP001318040">
    <property type="component" value="Chromosome 10"/>
</dbReference>
<evidence type="ECO:0000313" key="6">
    <source>
        <dbReference type="Proteomes" id="UP001318040"/>
    </source>
</evidence>
<keyword evidence="6" id="KW-1185">Reference proteome</keyword>
<feature type="domain" description="Tbk1/Ikki binding" evidence="5">
    <location>
        <begin position="278"/>
        <end position="321"/>
    </location>
</feature>
<feature type="coiled-coil region" evidence="3">
    <location>
        <begin position="136"/>
        <end position="177"/>
    </location>
</feature>
<feature type="compositionally biased region" description="Low complexity" evidence="4">
    <location>
        <begin position="1"/>
        <end position="19"/>
    </location>
</feature>
<organism evidence="6 8">
    <name type="scientific">Petromyzon marinus</name>
    <name type="common">Sea lamprey</name>
    <dbReference type="NCBI Taxonomy" id="7757"/>
    <lineage>
        <taxon>Eukaryota</taxon>
        <taxon>Metazoa</taxon>
        <taxon>Chordata</taxon>
        <taxon>Craniata</taxon>
        <taxon>Vertebrata</taxon>
        <taxon>Cyclostomata</taxon>
        <taxon>Hyperoartia</taxon>
        <taxon>Petromyzontiformes</taxon>
        <taxon>Petromyzontidae</taxon>
        <taxon>Petromyzon</taxon>
    </lineage>
</organism>
<evidence type="ECO:0000256" key="3">
    <source>
        <dbReference type="SAM" id="Coils"/>
    </source>
</evidence>
<dbReference type="Pfam" id="PF12845">
    <property type="entry name" value="TBD"/>
    <property type="match status" value="1"/>
</dbReference>
<dbReference type="RefSeq" id="XP_032807270.1">
    <property type="nucleotide sequence ID" value="XM_032951379.1"/>
</dbReference>
<proteinExistence type="predicted"/>
<dbReference type="InterPro" id="IPR024581">
    <property type="entry name" value="TBD"/>
</dbReference>
<evidence type="ECO:0000256" key="4">
    <source>
        <dbReference type="SAM" id="MobiDB-lite"/>
    </source>
</evidence>
<dbReference type="InterPro" id="IPR051891">
    <property type="entry name" value="TBK1-IKBKE_adapters"/>
</dbReference>
<dbReference type="RefSeq" id="XP_032807271.1">
    <property type="nucleotide sequence ID" value="XM_032951380.1"/>
</dbReference>
<dbReference type="PANTHER" id="PTHR14432:SF2">
    <property type="entry name" value="TANK-BINDING KINASE 1-BINDING PROTEIN 1"/>
    <property type="match status" value="1"/>
</dbReference>